<feature type="domain" description="Glycoside hydrolase family 31 TIM barrel" evidence="4">
    <location>
        <begin position="259"/>
        <end position="521"/>
    </location>
</feature>
<dbReference type="GO" id="GO:0005975">
    <property type="term" value="P:carbohydrate metabolic process"/>
    <property type="evidence" value="ECO:0007669"/>
    <property type="project" value="InterPro"/>
</dbReference>
<evidence type="ECO:0000259" key="4">
    <source>
        <dbReference type="Pfam" id="PF01055"/>
    </source>
</evidence>
<protein>
    <submittedName>
        <fullName evidence="6">Alpha-glucosidase maltase</fullName>
    </submittedName>
</protein>
<keyword evidence="3" id="KW-0378">Hydrolase</keyword>
<dbReference type="Pfam" id="PF01055">
    <property type="entry name" value="Glyco_hydro_31_2nd"/>
    <property type="match status" value="1"/>
</dbReference>
<dbReference type="SUPFAM" id="SSF51011">
    <property type="entry name" value="Glycosyl hydrolase domain"/>
    <property type="match status" value="1"/>
</dbReference>
<organism evidence="6 7">
    <name type="scientific">Rhizopus stolonifer</name>
    <name type="common">Rhizopus nigricans</name>
    <dbReference type="NCBI Taxonomy" id="4846"/>
    <lineage>
        <taxon>Eukaryota</taxon>
        <taxon>Fungi</taxon>
        <taxon>Fungi incertae sedis</taxon>
        <taxon>Mucoromycota</taxon>
        <taxon>Mucoromycotina</taxon>
        <taxon>Mucoromycetes</taxon>
        <taxon>Mucorales</taxon>
        <taxon>Mucorineae</taxon>
        <taxon>Rhizopodaceae</taxon>
        <taxon>Rhizopus</taxon>
    </lineage>
</organism>
<dbReference type="InterPro" id="IPR013780">
    <property type="entry name" value="Glyco_hydro_b"/>
</dbReference>
<dbReference type="SUPFAM" id="SSF74650">
    <property type="entry name" value="Galactose mutarotase-like"/>
    <property type="match status" value="1"/>
</dbReference>
<evidence type="ECO:0000256" key="3">
    <source>
        <dbReference type="RuleBase" id="RU361185"/>
    </source>
</evidence>
<evidence type="ECO:0000256" key="1">
    <source>
        <dbReference type="ARBA" id="ARBA00007806"/>
    </source>
</evidence>
<evidence type="ECO:0000256" key="2">
    <source>
        <dbReference type="ARBA" id="ARBA00023180"/>
    </source>
</evidence>
<comment type="caution">
    <text evidence="6">The sequence shown here is derived from an EMBL/GenBank/DDBJ whole genome shotgun (WGS) entry which is preliminary data.</text>
</comment>
<evidence type="ECO:0000313" key="7">
    <source>
        <dbReference type="Proteomes" id="UP000253551"/>
    </source>
</evidence>
<comment type="similarity">
    <text evidence="1 3">Belongs to the glycosyl hydrolase 31 family.</text>
</comment>
<evidence type="ECO:0000313" key="6">
    <source>
        <dbReference type="EMBL" id="RCI01179.1"/>
    </source>
</evidence>
<keyword evidence="7" id="KW-1185">Reference proteome</keyword>
<dbReference type="InterPro" id="IPR017853">
    <property type="entry name" value="GH"/>
</dbReference>
<dbReference type="EMBL" id="PJQM01001764">
    <property type="protein sequence ID" value="RCI01179.1"/>
    <property type="molecule type" value="Genomic_DNA"/>
</dbReference>
<dbReference type="InterPro" id="IPR000322">
    <property type="entry name" value="Glyco_hydro_31_TIM"/>
</dbReference>
<dbReference type="CDD" id="cd14752">
    <property type="entry name" value="GH31_N"/>
    <property type="match status" value="1"/>
</dbReference>
<proteinExistence type="inferred from homology"/>
<dbReference type="GO" id="GO:0004553">
    <property type="term" value="F:hydrolase activity, hydrolyzing O-glycosyl compounds"/>
    <property type="evidence" value="ECO:0007669"/>
    <property type="project" value="InterPro"/>
</dbReference>
<dbReference type="Gene3D" id="2.60.40.1760">
    <property type="entry name" value="glycosyl hydrolase (family 31)"/>
    <property type="match status" value="1"/>
</dbReference>
<dbReference type="Gene3D" id="3.20.20.80">
    <property type="entry name" value="Glycosidases"/>
    <property type="match status" value="1"/>
</dbReference>
<dbReference type="OrthoDB" id="5839090at2759"/>
<gene>
    <name evidence="6" type="primary">AGL1</name>
    <name evidence="6" type="ORF">CU098_004596</name>
</gene>
<dbReference type="STRING" id="4846.A0A367KG82"/>
<dbReference type="GO" id="GO:0030246">
    <property type="term" value="F:carbohydrate binding"/>
    <property type="evidence" value="ECO:0007669"/>
    <property type="project" value="InterPro"/>
</dbReference>
<dbReference type="Proteomes" id="UP000253551">
    <property type="component" value="Unassembled WGS sequence"/>
</dbReference>
<dbReference type="PANTHER" id="PTHR22762">
    <property type="entry name" value="ALPHA-GLUCOSIDASE"/>
    <property type="match status" value="1"/>
</dbReference>
<accession>A0A367KG82</accession>
<feature type="domain" description="Glycosyl hydrolase family 31 C-terminal" evidence="5">
    <location>
        <begin position="529"/>
        <end position="622"/>
    </location>
</feature>
<dbReference type="Gene3D" id="2.60.40.1180">
    <property type="entry name" value="Golgi alpha-mannosidase II"/>
    <property type="match status" value="2"/>
</dbReference>
<sequence>CVLSCFVVNCQQSYDTTSLDAKSYKVVEGSIQQTETNIQFSLVSNSDSEYFSSIIKELVVQVTYETTERVQIKIIRTLDHSILFDTTDLAFVFESQYLEISTHLPVHEAHIYGLGQGFKAPENSVTTIFARHANNSHPFYMDIRNNGLAFGTLLLNANGMDIITFADRITFKAIGGIFEFYFFVPEDGTPDAVVQSYTTFIGRSMLPAHWALGFHDCVQTKLTFDEIPIESHCVDMNIVMYQQDRKKIGIVNSAISVNDTFYKQGWTDYAVYPDWWHANITHFWDNYIASLMNTSPLDGLEISMNQPTSFCLGSCGSQSQKPPFPWLYSPEEQERIHATQKAALDAMAGETYHLLYPNYTIHHGLNDLSDKTLAMNAKHSGNIRHYDVHSLYGHASGYFTRNAILNYNSTLRPFLFSQSTFVGSGQYMGHVSHEMYTWESLALSIPKVLNFQMLGIVFSGISICRFQDEELCIRWIQVGAFYPFARTSDTWNTDHTESLWTNASRTVLEIRYTLLPYFYTLFEEAHRLGTGVWRPLVFEYPMFVNELSDNAQQFLIGSDLMILPVLTQGATQVKSAQFPPGIWYDWYGNHSVVSIADDHVQTLDLDAPLLHIPVCIRGGAIIATKTPTFSVKDTFDTPYRLIIALDKNYQALGRLYMDDGYSSNKSNNVNFVFTNNTLSVNVMTKLFLINIPMQHSY</sequence>
<dbReference type="Pfam" id="PF21365">
    <property type="entry name" value="Glyco_hydro_31_3rd"/>
    <property type="match status" value="1"/>
</dbReference>
<name>A0A367KG82_RHIST</name>
<reference evidence="6 7" key="1">
    <citation type="journal article" date="2018" name="G3 (Bethesda)">
        <title>Phylogenetic and Phylogenomic Definition of Rhizopus Species.</title>
        <authorList>
            <person name="Gryganskyi A.P."/>
            <person name="Golan J."/>
            <person name="Dolatabadi S."/>
            <person name="Mondo S."/>
            <person name="Robb S."/>
            <person name="Idnurm A."/>
            <person name="Muszewska A."/>
            <person name="Steczkiewicz K."/>
            <person name="Masonjones S."/>
            <person name="Liao H.L."/>
            <person name="Gajdeczka M.T."/>
            <person name="Anike F."/>
            <person name="Vuek A."/>
            <person name="Anishchenko I.M."/>
            <person name="Voigt K."/>
            <person name="de Hoog G.S."/>
            <person name="Smith M.E."/>
            <person name="Heitman J."/>
            <person name="Vilgalys R."/>
            <person name="Stajich J.E."/>
        </authorList>
    </citation>
    <scope>NUCLEOTIDE SEQUENCE [LARGE SCALE GENOMIC DNA]</scope>
    <source>
        <strain evidence="6 7">LSU 92-RS-03</strain>
    </source>
</reference>
<dbReference type="InterPro" id="IPR048395">
    <property type="entry name" value="Glyco_hydro_31_C"/>
</dbReference>
<dbReference type="SUPFAM" id="SSF51445">
    <property type="entry name" value="(Trans)glycosidases"/>
    <property type="match status" value="1"/>
</dbReference>
<feature type="non-terminal residue" evidence="6">
    <location>
        <position position="1"/>
    </location>
</feature>
<evidence type="ECO:0000259" key="5">
    <source>
        <dbReference type="Pfam" id="PF21365"/>
    </source>
</evidence>
<dbReference type="InterPro" id="IPR011013">
    <property type="entry name" value="Gal_mutarotase_sf_dom"/>
</dbReference>
<dbReference type="PANTHER" id="PTHR22762:SF133">
    <property type="entry name" value="P-TYPE DOMAIN-CONTAINING PROTEIN"/>
    <property type="match status" value="1"/>
</dbReference>
<keyword evidence="2" id="KW-0325">Glycoprotein</keyword>
<dbReference type="AlphaFoldDB" id="A0A367KG82"/>
<keyword evidence="3" id="KW-0326">Glycosidase</keyword>